<keyword evidence="2" id="KW-1185">Reference proteome</keyword>
<comment type="caution">
    <text evidence="1">The sequence shown here is derived from an EMBL/GenBank/DDBJ whole genome shotgun (WGS) entry which is preliminary data.</text>
</comment>
<dbReference type="Proteomes" id="UP001320706">
    <property type="component" value="Unassembled WGS sequence"/>
</dbReference>
<evidence type="ECO:0000313" key="2">
    <source>
        <dbReference type="Proteomes" id="UP001320706"/>
    </source>
</evidence>
<evidence type="ECO:0000313" key="1">
    <source>
        <dbReference type="EMBL" id="KAK8207651.1"/>
    </source>
</evidence>
<gene>
    <name evidence="1" type="ORF">M8818_004305</name>
</gene>
<name>A0ACC3SCA0_9PEZI</name>
<proteinExistence type="predicted"/>
<reference evidence="1" key="1">
    <citation type="submission" date="2024-02" db="EMBL/GenBank/DDBJ databases">
        <title>Metagenome Assembled Genome of Zalaria obscura JY119.</title>
        <authorList>
            <person name="Vighnesh L."/>
            <person name="Jagadeeshwari U."/>
            <person name="Venkata Ramana C."/>
            <person name="Sasikala C."/>
        </authorList>
    </citation>
    <scope>NUCLEOTIDE SEQUENCE</scope>
    <source>
        <strain evidence="1">JY119</strain>
    </source>
</reference>
<accession>A0ACC3SCA0</accession>
<dbReference type="EMBL" id="JAMKPW020000021">
    <property type="protein sequence ID" value="KAK8207651.1"/>
    <property type="molecule type" value="Genomic_DNA"/>
</dbReference>
<protein>
    <submittedName>
        <fullName evidence="1">Uncharacterized protein</fullName>
    </submittedName>
</protein>
<sequence>MGFVQLSTRVGLAWIPEPASEPEDVLVVDVGDSFVDLRMNKADGSISWGMAGPRETLSESPLTCKWTKTIDSRGTPSGSSDIGSFEDLPNGDAIEKGSMPNPAKGGQVMEYEEFWRGVPTKGSSWPIAWILESQGDDKKTFLGRIGNYYVALNQPKEGAFGAVREDFEDGKWTTKYAVSATGLPSLKAANGCFDGEDTWKAGETITISGEQYKVLAHEKL</sequence>
<organism evidence="1 2">
    <name type="scientific">Zalaria obscura</name>
    <dbReference type="NCBI Taxonomy" id="2024903"/>
    <lineage>
        <taxon>Eukaryota</taxon>
        <taxon>Fungi</taxon>
        <taxon>Dikarya</taxon>
        <taxon>Ascomycota</taxon>
        <taxon>Pezizomycotina</taxon>
        <taxon>Dothideomycetes</taxon>
        <taxon>Dothideomycetidae</taxon>
        <taxon>Dothideales</taxon>
        <taxon>Zalariaceae</taxon>
        <taxon>Zalaria</taxon>
    </lineage>
</organism>